<gene>
    <name evidence="5" type="ORF">FVR03_05930</name>
</gene>
<dbReference type="SMART" id="SM00354">
    <property type="entry name" value="HTH_LACI"/>
    <property type="match status" value="1"/>
</dbReference>
<dbReference type="GO" id="GO:0000976">
    <property type="term" value="F:transcription cis-regulatory region binding"/>
    <property type="evidence" value="ECO:0007669"/>
    <property type="project" value="TreeGrafter"/>
</dbReference>
<dbReference type="CDD" id="cd01392">
    <property type="entry name" value="HTH_LacI"/>
    <property type="match status" value="1"/>
</dbReference>
<dbReference type="EMBL" id="VRTY01000015">
    <property type="protein sequence ID" value="TXK49857.1"/>
    <property type="molecule type" value="Genomic_DNA"/>
</dbReference>
<dbReference type="PANTHER" id="PTHR30146:SF109">
    <property type="entry name" value="HTH-TYPE TRANSCRIPTIONAL REGULATOR GALS"/>
    <property type="match status" value="1"/>
</dbReference>
<dbReference type="PANTHER" id="PTHR30146">
    <property type="entry name" value="LACI-RELATED TRANSCRIPTIONAL REPRESSOR"/>
    <property type="match status" value="1"/>
</dbReference>
<comment type="caution">
    <text evidence="5">The sequence shown here is derived from an EMBL/GenBank/DDBJ whole genome shotgun (WGS) entry which is preliminary data.</text>
</comment>
<reference evidence="5 6" key="1">
    <citation type="submission" date="2019-08" db="EMBL/GenBank/DDBJ databases">
        <authorList>
            <person name="Shi S."/>
        </authorList>
    </citation>
    <scope>NUCLEOTIDE SEQUENCE [LARGE SCALE GENOMIC DNA]</scope>
    <source>
        <strain evidence="5 6">GY10130</strain>
    </source>
</reference>
<keyword evidence="3" id="KW-0804">Transcription</keyword>
<keyword evidence="6" id="KW-1185">Reference proteome</keyword>
<keyword evidence="1" id="KW-0805">Transcription regulation</keyword>
<evidence type="ECO:0000313" key="6">
    <source>
        <dbReference type="Proteomes" id="UP000321926"/>
    </source>
</evidence>
<accession>A0A5C8KAZ1</accession>
<dbReference type="Gene3D" id="3.40.50.2300">
    <property type="match status" value="2"/>
</dbReference>
<dbReference type="InterPro" id="IPR028082">
    <property type="entry name" value="Peripla_BP_I"/>
</dbReference>
<dbReference type="SUPFAM" id="SSF47413">
    <property type="entry name" value="lambda repressor-like DNA-binding domains"/>
    <property type="match status" value="1"/>
</dbReference>
<organism evidence="5 6">
    <name type="scientific">Pontibacter qinzhouensis</name>
    <dbReference type="NCBI Taxonomy" id="2603253"/>
    <lineage>
        <taxon>Bacteria</taxon>
        <taxon>Pseudomonadati</taxon>
        <taxon>Bacteroidota</taxon>
        <taxon>Cytophagia</taxon>
        <taxon>Cytophagales</taxon>
        <taxon>Hymenobacteraceae</taxon>
        <taxon>Pontibacter</taxon>
    </lineage>
</organism>
<evidence type="ECO:0000259" key="4">
    <source>
        <dbReference type="PROSITE" id="PS50932"/>
    </source>
</evidence>
<dbReference type="InterPro" id="IPR046335">
    <property type="entry name" value="LacI/GalR-like_sensor"/>
</dbReference>
<sequence>MDKDITIYDIAKELDLSPTTVSRALNDHPAVNKNTKQKICDIAAQMGYRSNIFASNLRKQRTNTIGVIVPRLNSPFMSSVMAGMEKEANNADYNLIITQSLETMQKEITNARTMFDSRVDGLLVSLAYETDTMDHFEPFISKGTPVIFYDRVIEHNQCTSIVIDNFQAAYKATCHLAKQGCKRILHLTANQKRNVYADRLKGYRYALIDNNLPFDESFVLITNLSEEAGVEAAQQILKMQPMPDGLFVSNDTAAVSCMRELQKAGIMIPDDIAVVGFNNDPISRVIEPNLTTVNYPGYEMGEVAVRSLIHHLNGLSDITITNTITLRSELIVRASSLRTKIE</sequence>
<dbReference type="CDD" id="cd06267">
    <property type="entry name" value="PBP1_LacI_sugar_binding-like"/>
    <property type="match status" value="1"/>
</dbReference>
<keyword evidence="2" id="KW-0238">DNA-binding</keyword>
<evidence type="ECO:0000256" key="1">
    <source>
        <dbReference type="ARBA" id="ARBA00023015"/>
    </source>
</evidence>
<dbReference type="OrthoDB" id="891936at2"/>
<dbReference type="GO" id="GO:0003700">
    <property type="term" value="F:DNA-binding transcription factor activity"/>
    <property type="evidence" value="ECO:0007669"/>
    <property type="project" value="TreeGrafter"/>
</dbReference>
<protein>
    <submittedName>
        <fullName evidence="5">LacI family transcriptional regulator</fullName>
    </submittedName>
</protein>
<evidence type="ECO:0000313" key="5">
    <source>
        <dbReference type="EMBL" id="TXK49857.1"/>
    </source>
</evidence>
<feature type="domain" description="HTH lacI-type" evidence="4">
    <location>
        <begin position="5"/>
        <end position="59"/>
    </location>
</feature>
<dbReference type="AlphaFoldDB" id="A0A5C8KAZ1"/>
<dbReference type="InterPro" id="IPR000843">
    <property type="entry name" value="HTH_LacI"/>
</dbReference>
<dbReference type="RefSeq" id="WP_147920813.1">
    <property type="nucleotide sequence ID" value="NZ_VRTY01000015.1"/>
</dbReference>
<dbReference type="Proteomes" id="UP000321926">
    <property type="component" value="Unassembled WGS sequence"/>
</dbReference>
<dbReference type="PROSITE" id="PS50932">
    <property type="entry name" value="HTH_LACI_2"/>
    <property type="match status" value="1"/>
</dbReference>
<dbReference type="Pfam" id="PF13377">
    <property type="entry name" value="Peripla_BP_3"/>
    <property type="match status" value="1"/>
</dbReference>
<dbReference type="Gene3D" id="1.10.260.40">
    <property type="entry name" value="lambda repressor-like DNA-binding domains"/>
    <property type="match status" value="1"/>
</dbReference>
<evidence type="ECO:0000256" key="2">
    <source>
        <dbReference type="ARBA" id="ARBA00023125"/>
    </source>
</evidence>
<dbReference type="InterPro" id="IPR010982">
    <property type="entry name" value="Lambda_DNA-bd_dom_sf"/>
</dbReference>
<dbReference type="Pfam" id="PF00356">
    <property type="entry name" value="LacI"/>
    <property type="match status" value="1"/>
</dbReference>
<name>A0A5C8KAZ1_9BACT</name>
<evidence type="ECO:0000256" key="3">
    <source>
        <dbReference type="ARBA" id="ARBA00023163"/>
    </source>
</evidence>
<dbReference type="SUPFAM" id="SSF53822">
    <property type="entry name" value="Periplasmic binding protein-like I"/>
    <property type="match status" value="1"/>
</dbReference>
<proteinExistence type="predicted"/>